<protein>
    <submittedName>
        <fullName evidence="2">Peptidase family S41</fullName>
    </submittedName>
</protein>
<dbReference type="GO" id="GO:0006508">
    <property type="term" value="P:proteolysis"/>
    <property type="evidence" value="ECO:0007669"/>
    <property type="project" value="InterPro"/>
</dbReference>
<dbReference type="GO" id="GO:0008236">
    <property type="term" value="F:serine-type peptidase activity"/>
    <property type="evidence" value="ECO:0007669"/>
    <property type="project" value="InterPro"/>
</dbReference>
<dbReference type="Gene3D" id="3.30.750.44">
    <property type="match status" value="1"/>
</dbReference>
<evidence type="ECO:0000313" key="3">
    <source>
        <dbReference type="Proteomes" id="UP000199673"/>
    </source>
</evidence>
<dbReference type="Gene3D" id="3.90.226.10">
    <property type="entry name" value="2-enoyl-CoA Hydratase, Chain A, domain 1"/>
    <property type="match status" value="1"/>
</dbReference>
<dbReference type="InterPro" id="IPR029045">
    <property type="entry name" value="ClpP/crotonase-like_dom_sf"/>
</dbReference>
<dbReference type="AlphaFoldDB" id="A0A1I7EAF5"/>
<organism evidence="2 3">
    <name type="scientific">Algoriphagus locisalis</name>
    <dbReference type="NCBI Taxonomy" id="305507"/>
    <lineage>
        <taxon>Bacteria</taxon>
        <taxon>Pseudomonadati</taxon>
        <taxon>Bacteroidota</taxon>
        <taxon>Cytophagia</taxon>
        <taxon>Cytophagales</taxon>
        <taxon>Cyclobacteriaceae</taxon>
        <taxon>Algoriphagus</taxon>
    </lineage>
</organism>
<dbReference type="RefSeq" id="WP_091698652.1">
    <property type="nucleotide sequence ID" value="NZ_FPBF01000016.1"/>
</dbReference>
<feature type="domain" description="Tail specific protease" evidence="1">
    <location>
        <begin position="572"/>
        <end position="725"/>
    </location>
</feature>
<evidence type="ECO:0000313" key="2">
    <source>
        <dbReference type="EMBL" id="SFU20911.1"/>
    </source>
</evidence>
<dbReference type="Proteomes" id="UP000199673">
    <property type="component" value="Unassembled WGS sequence"/>
</dbReference>
<dbReference type="SUPFAM" id="SSF52096">
    <property type="entry name" value="ClpP/crotonase"/>
    <property type="match status" value="1"/>
</dbReference>
<sequence length="752" mass="85192">MKQHLVFIWIAILVFFSTTLESYSQTQREIDNLVAFSKAYGYVKYFHPSTESDQLDWGWFSVYGANQVRDCQDISCLNMTLNELFKPVAPTVLFSLESPEKSQIGERFTPSEPEQYNQVYWQHYGVGKDMINPSKLYKSVRVNSTQKIDKSDGFGGISKSIDAKPYLNKKVRLTGRAKMTASTGGNGHFWLRVDNTDKSPGYFENMDGNPITSAEWKAYEIIGDINPKASTINFGGFLSGKGTLLVDNLELEVEEDGKWKTIPLTNSSFEDPIQPKDWYSSGKGYEFTGNVNDQMEENKSLQIHYKGEFEIITNEAIFPQSPEEDEVWVREISEGLWIGMPLTLYEKDMQTYPIPAVAAYNPDNYPELPITADGLDFRLGNIINTWNVFQHFYPYFKETGVDWESELKNSLRATYSSDGNSHYNDLKKLTAKLKDGHIQVYGNGQGVFAPPIAWEWIENKLIITQVFDPSLELKVGDQVDEIAGISPELYFNPIKEGISAATQGYLNYRANDEALTGAKESILNITVRGKEFELVRWMDYYKNRTQQKASLPHYQLLDNEIVYLNLDLISIDTIKNILPELKNSKAIIADLRGYPKGNHEFIKLLLDDVDSSKWMMVNKFIYPDQENIAGHSEMGWEMVPEEPHLGNKKVIFIIDEQAISYAESYMGFIEANNLAVIIGQPTAGTNGNINMFALPGEMGISFTGMKVVKHDGSQLHGVGILPDIYLEKTIEGIKAGRDEFLEKAIELAQMPD</sequence>
<dbReference type="OrthoDB" id="5379939at2"/>
<dbReference type="Gene3D" id="2.60.120.260">
    <property type="entry name" value="Galactose-binding domain-like"/>
    <property type="match status" value="1"/>
</dbReference>
<reference evidence="3" key="1">
    <citation type="submission" date="2016-10" db="EMBL/GenBank/DDBJ databases">
        <authorList>
            <person name="Varghese N."/>
            <person name="Submissions S."/>
        </authorList>
    </citation>
    <scope>NUCLEOTIDE SEQUENCE [LARGE SCALE GENOMIC DNA]</scope>
    <source>
        <strain evidence="3">DSM 23445</strain>
    </source>
</reference>
<dbReference type="InterPro" id="IPR005151">
    <property type="entry name" value="Tail-specific_protease"/>
</dbReference>
<dbReference type="EMBL" id="FPBF01000016">
    <property type="protein sequence ID" value="SFU20911.1"/>
    <property type="molecule type" value="Genomic_DNA"/>
</dbReference>
<keyword evidence="3" id="KW-1185">Reference proteome</keyword>
<name>A0A1I7EAF5_9BACT</name>
<dbReference type="Pfam" id="PF03572">
    <property type="entry name" value="Peptidase_S41"/>
    <property type="match status" value="1"/>
</dbReference>
<evidence type="ECO:0000259" key="1">
    <source>
        <dbReference type="Pfam" id="PF03572"/>
    </source>
</evidence>
<dbReference type="STRING" id="305507.SAMN04489724_0385"/>
<accession>A0A1I7EAF5</accession>
<gene>
    <name evidence="2" type="ORF">SAMN04489724_0385</name>
</gene>
<proteinExistence type="predicted"/>